<dbReference type="AlphaFoldDB" id="A0A8J4HCJ8"/>
<evidence type="ECO:0000313" key="1">
    <source>
        <dbReference type="EMBL" id="HGC43808.1"/>
    </source>
</evidence>
<protein>
    <submittedName>
        <fullName evidence="1">Uncharacterized protein</fullName>
    </submittedName>
</protein>
<reference evidence="1" key="1">
    <citation type="journal article" date="2020" name="mSystems">
        <title>Genome- and Community-Level Interaction Insights into Carbon Utilization and Element Cycling Functions of Hydrothermarchaeota in Hydrothermal Sediment.</title>
        <authorList>
            <person name="Zhou Z."/>
            <person name="Liu Y."/>
            <person name="Xu W."/>
            <person name="Pan J."/>
            <person name="Luo Z.H."/>
            <person name="Li M."/>
        </authorList>
    </citation>
    <scope>NUCLEOTIDE SEQUENCE</scope>
    <source>
        <strain evidence="1">SpSt-997</strain>
    </source>
</reference>
<comment type="caution">
    <text evidence="1">The sequence shown here is derived from an EMBL/GenBank/DDBJ whole genome shotgun (WGS) entry which is preliminary data.</text>
</comment>
<dbReference type="EMBL" id="DTQM01000217">
    <property type="protein sequence ID" value="HGC43808.1"/>
    <property type="molecule type" value="Genomic_DNA"/>
</dbReference>
<proteinExistence type="predicted"/>
<name>A0A8J4HCJ8_9PROT</name>
<accession>A0A8J4HCJ8</accession>
<gene>
    <name evidence="1" type="ORF">ENY07_11400</name>
</gene>
<organism evidence="1">
    <name type="scientific">Acidicaldus sp</name>
    <dbReference type="NCBI Taxonomy" id="1872105"/>
    <lineage>
        <taxon>Bacteria</taxon>
        <taxon>Pseudomonadati</taxon>
        <taxon>Pseudomonadota</taxon>
        <taxon>Alphaproteobacteria</taxon>
        <taxon>Acetobacterales</taxon>
        <taxon>Acetobacteraceae</taxon>
        <taxon>Acidicaldus</taxon>
    </lineage>
</organism>
<sequence length="77" mass="8256">MALATRNLSVLSYAQGFTLWHYKAGADPIEDIVAPGFFRDAADLLSPGDLMMISSPHAGRVMLVTHSENQPALCPLG</sequence>